<keyword evidence="2" id="KW-0472">Membrane</keyword>
<feature type="compositionally biased region" description="Basic and acidic residues" evidence="1">
    <location>
        <begin position="71"/>
        <end position="83"/>
    </location>
</feature>
<dbReference type="Proteomes" id="UP001445472">
    <property type="component" value="Unassembled WGS sequence"/>
</dbReference>
<accession>A0ABV1UUS9</accession>
<evidence type="ECO:0000256" key="2">
    <source>
        <dbReference type="SAM" id="Phobius"/>
    </source>
</evidence>
<keyword evidence="2" id="KW-0812">Transmembrane</keyword>
<comment type="caution">
    <text evidence="3">The sequence shown here is derived from an EMBL/GenBank/DDBJ whole genome shotgun (WGS) entry which is preliminary data.</text>
</comment>
<evidence type="ECO:0000313" key="4">
    <source>
        <dbReference type="Proteomes" id="UP001445472"/>
    </source>
</evidence>
<dbReference type="EMBL" id="JBEPBX010000011">
    <property type="protein sequence ID" value="MER6614552.1"/>
    <property type="molecule type" value="Genomic_DNA"/>
</dbReference>
<gene>
    <name evidence="3" type="ORF">ABT276_14490</name>
</gene>
<sequence length="83" mass="8891">METAITVSVIFAMITIGVLFIHLLNGQHNERIAAFHYGDALPGIGRRGRKSRRPAEHTGSPGVPAHPVAAAHREEREGAADDA</sequence>
<name>A0ABV1UUS9_9ACTN</name>
<organism evidence="3 4">
    <name type="scientific">Streptomyces xantholiticus</name>
    <dbReference type="NCBI Taxonomy" id="68285"/>
    <lineage>
        <taxon>Bacteria</taxon>
        <taxon>Bacillati</taxon>
        <taxon>Actinomycetota</taxon>
        <taxon>Actinomycetes</taxon>
        <taxon>Kitasatosporales</taxon>
        <taxon>Streptomycetaceae</taxon>
        <taxon>Streptomyces</taxon>
    </lineage>
</organism>
<keyword evidence="2" id="KW-1133">Transmembrane helix</keyword>
<proteinExistence type="predicted"/>
<protein>
    <submittedName>
        <fullName evidence="3">Uncharacterized protein</fullName>
    </submittedName>
</protein>
<feature type="transmembrane region" description="Helical" evidence="2">
    <location>
        <begin position="6"/>
        <end position="24"/>
    </location>
</feature>
<evidence type="ECO:0000313" key="3">
    <source>
        <dbReference type="EMBL" id="MER6614552.1"/>
    </source>
</evidence>
<dbReference type="RefSeq" id="WP_351976369.1">
    <property type="nucleotide sequence ID" value="NZ_JBEPBX010000011.1"/>
</dbReference>
<evidence type="ECO:0000256" key="1">
    <source>
        <dbReference type="SAM" id="MobiDB-lite"/>
    </source>
</evidence>
<keyword evidence="4" id="KW-1185">Reference proteome</keyword>
<reference evidence="3 4" key="1">
    <citation type="submission" date="2024-06" db="EMBL/GenBank/DDBJ databases">
        <title>The Natural Products Discovery Center: Release of the First 8490 Sequenced Strains for Exploring Actinobacteria Biosynthetic Diversity.</title>
        <authorList>
            <person name="Kalkreuter E."/>
            <person name="Kautsar S.A."/>
            <person name="Yang D."/>
            <person name="Bader C.D."/>
            <person name="Teijaro C.N."/>
            <person name="Fluegel L."/>
            <person name="Davis C.M."/>
            <person name="Simpson J.R."/>
            <person name="Lauterbach L."/>
            <person name="Steele A.D."/>
            <person name="Gui C."/>
            <person name="Meng S."/>
            <person name="Li G."/>
            <person name="Viehrig K."/>
            <person name="Ye F."/>
            <person name="Su P."/>
            <person name="Kiefer A.F."/>
            <person name="Nichols A."/>
            <person name="Cepeda A.J."/>
            <person name="Yan W."/>
            <person name="Fan B."/>
            <person name="Jiang Y."/>
            <person name="Adhikari A."/>
            <person name="Zheng C.-J."/>
            <person name="Schuster L."/>
            <person name="Cowan T.M."/>
            <person name="Smanski M.J."/>
            <person name="Chevrette M.G."/>
            <person name="De Carvalho L.P.S."/>
            <person name="Shen B."/>
        </authorList>
    </citation>
    <scope>NUCLEOTIDE SEQUENCE [LARGE SCALE GENOMIC DNA]</scope>
    <source>
        <strain evidence="3 4">NPDC000837</strain>
    </source>
</reference>
<feature type="region of interest" description="Disordered" evidence="1">
    <location>
        <begin position="41"/>
        <end position="83"/>
    </location>
</feature>